<dbReference type="Gene3D" id="3.30.70.240">
    <property type="match status" value="1"/>
</dbReference>
<dbReference type="Gene3D" id="3.90.1430.10">
    <property type="entry name" value="Yeast translation eEF2 (G' domain)"/>
    <property type="match status" value="1"/>
</dbReference>
<dbReference type="CDD" id="cd04167">
    <property type="entry name" value="Snu114p"/>
    <property type="match status" value="1"/>
</dbReference>
<dbReference type="Gene3D" id="3.30.70.870">
    <property type="entry name" value="Elongation Factor G (Translational Gtpase), domain 3"/>
    <property type="match status" value="1"/>
</dbReference>
<dbReference type="InterPro" id="IPR005517">
    <property type="entry name" value="Transl_elong_EFG/EF2_IV"/>
</dbReference>
<evidence type="ECO:0000256" key="6">
    <source>
        <dbReference type="ARBA" id="ARBA00023134"/>
    </source>
</evidence>
<dbReference type="FunFam" id="3.40.50.300:FF:000646">
    <property type="entry name" value="U5 small nuclear ribonucleoprotein component"/>
    <property type="match status" value="1"/>
</dbReference>
<evidence type="ECO:0000256" key="11">
    <source>
        <dbReference type="SAM" id="MobiDB-lite"/>
    </source>
</evidence>
<dbReference type="GO" id="GO:0046540">
    <property type="term" value="C:U4/U6 x U5 tri-snRNP complex"/>
    <property type="evidence" value="ECO:0007669"/>
    <property type="project" value="TreeGrafter"/>
</dbReference>
<evidence type="ECO:0000256" key="7">
    <source>
        <dbReference type="ARBA" id="ARBA00023187"/>
    </source>
</evidence>
<dbReference type="SUPFAM" id="SSF54980">
    <property type="entry name" value="EF-G C-terminal domain-like"/>
    <property type="match status" value="2"/>
</dbReference>
<comment type="subcellular location">
    <subcellularLocation>
        <location evidence="1">Nucleus</location>
    </subcellularLocation>
</comment>
<dbReference type="FunFam" id="3.30.230.10:FF:000009">
    <property type="entry name" value="116 kDa U5 small nuclear ribonucleoprotein component"/>
    <property type="match status" value="1"/>
</dbReference>
<feature type="region of interest" description="Disordered" evidence="11">
    <location>
        <begin position="1"/>
        <end position="66"/>
    </location>
</feature>
<dbReference type="FunFam" id="3.90.1430.10:FF:000003">
    <property type="entry name" value="Elongation factor 2"/>
    <property type="match status" value="1"/>
</dbReference>
<evidence type="ECO:0000313" key="14">
    <source>
        <dbReference type="Proteomes" id="UP001146793"/>
    </source>
</evidence>
<dbReference type="FunFam" id="3.30.70.870:FF:000002">
    <property type="entry name" value="Translation elongation factor 2"/>
    <property type="match status" value="1"/>
</dbReference>
<dbReference type="NCBIfam" id="TIGR00231">
    <property type="entry name" value="small_GTP"/>
    <property type="match status" value="1"/>
</dbReference>
<dbReference type="AlphaFoldDB" id="A0AAV8AAA2"/>
<dbReference type="Gene3D" id="3.40.50.300">
    <property type="entry name" value="P-loop containing nucleotide triphosphate hydrolases"/>
    <property type="match status" value="1"/>
</dbReference>
<dbReference type="GO" id="GO:0005525">
    <property type="term" value="F:GTP binding"/>
    <property type="evidence" value="ECO:0007669"/>
    <property type="project" value="UniProtKB-KW"/>
</dbReference>
<dbReference type="Pfam" id="PF14492">
    <property type="entry name" value="EFG_III"/>
    <property type="match status" value="1"/>
</dbReference>
<dbReference type="InterPro" id="IPR041095">
    <property type="entry name" value="EFG_II"/>
</dbReference>
<protein>
    <recommendedName>
        <fullName evidence="2">116 kDa U5 small nuclear ribonucleoprotein component</fullName>
    </recommendedName>
    <alternativeName>
        <fullName evidence="9">U5 snRNP-specific protein, 116 kDa</fullName>
    </alternativeName>
</protein>
<evidence type="ECO:0000313" key="13">
    <source>
        <dbReference type="EMBL" id="KAJ3449657.1"/>
    </source>
</evidence>
<proteinExistence type="predicted"/>
<keyword evidence="8" id="KW-0539">Nucleus</keyword>
<dbReference type="GO" id="GO:0003924">
    <property type="term" value="F:GTPase activity"/>
    <property type="evidence" value="ECO:0007669"/>
    <property type="project" value="InterPro"/>
</dbReference>
<evidence type="ECO:0000256" key="2">
    <source>
        <dbReference type="ARBA" id="ARBA00018774"/>
    </source>
</evidence>
<evidence type="ECO:0000259" key="12">
    <source>
        <dbReference type="PROSITE" id="PS51722"/>
    </source>
</evidence>
<keyword evidence="3" id="KW-0507">mRNA processing</keyword>
<evidence type="ECO:0000256" key="9">
    <source>
        <dbReference type="ARBA" id="ARBA00031432"/>
    </source>
</evidence>
<dbReference type="InterPro" id="IPR044121">
    <property type="entry name" value="Snu114_GTP-bd"/>
</dbReference>
<dbReference type="InterPro" id="IPR000795">
    <property type="entry name" value="T_Tr_GTP-bd_dom"/>
</dbReference>
<dbReference type="GO" id="GO:0005829">
    <property type="term" value="C:cytosol"/>
    <property type="evidence" value="ECO:0007669"/>
    <property type="project" value="TreeGrafter"/>
</dbReference>
<organism evidence="13 14">
    <name type="scientific">Anaeramoeba flamelloides</name>
    <dbReference type="NCBI Taxonomy" id="1746091"/>
    <lineage>
        <taxon>Eukaryota</taxon>
        <taxon>Metamonada</taxon>
        <taxon>Anaeramoebidae</taxon>
        <taxon>Anaeramoeba</taxon>
    </lineage>
</organism>
<dbReference type="InterPro" id="IPR035647">
    <property type="entry name" value="EFG_III/V"/>
</dbReference>
<dbReference type="SMART" id="SM00838">
    <property type="entry name" value="EFG_C"/>
    <property type="match status" value="1"/>
</dbReference>
<dbReference type="PANTHER" id="PTHR42908">
    <property type="entry name" value="TRANSLATION ELONGATION FACTOR-RELATED"/>
    <property type="match status" value="1"/>
</dbReference>
<name>A0AAV8AAA2_9EUKA</name>
<dbReference type="SUPFAM" id="SSF54211">
    <property type="entry name" value="Ribosomal protein S5 domain 2-like"/>
    <property type="match status" value="1"/>
</dbReference>
<dbReference type="SMART" id="SM00889">
    <property type="entry name" value="EFG_IV"/>
    <property type="match status" value="1"/>
</dbReference>
<keyword evidence="13" id="KW-0687">Ribonucleoprotein</keyword>
<dbReference type="InterPro" id="IPR031950">
    <property type="entry name" value="EFTUD2_N"/>
</dbReference>
<dbReference type="GO" id="GO:0071007">
    <property type="term" value="C:U2-type catalytic step 2 spliceosome"/>
    <property type="evidence" value="ECO:0007669"/>
    <property type="project" value="TreeGrafter"/>
</dbReference>
<evidence type="ECO:0000256" key="8">
    <source>
        <dbReference type="ARBA" id="ARBA00023242"/>
    </source>
</evidence>
<dbReference type="Pfam" id="PF16004">
    <property type="entry name" value="EFTUD2"/>
    <property type="match status" value="1"/>
</dbReference>
<dbReference type="FunFam" id="2.40.30.10:FF:000029">
    <property type="entry name" value="116 kDa U5 small nuclear ribonucleoprotein component"/>
    <property type="match status" value="1"/>
</dbReference>
<keyword evidence="7" id="KW-0508">mRNA splicing</keyword>
<gene>
    <name evidence="13" type="ORF">M0812_05814</name>
</gene>
<evidence type="ECO:0000256" key="3">
    <source>
        <dbReference type="ARBA" id="ARBA00022664"/>
    </source>
</evidence>
<dbReference type="Pfam" id="PF00679">
    <property type="entry name" value="EFG_C"/>
    <property type="match status" value="1"/>
</dbReference>
<feature type="domain" description="Tr-type G" evidence="12">
    <location>
        <begin position="156"/>
        <end position="423"/>
    </location>
</feature>
<dbReference type="InterPro" id="IPR027417">
    <property type="entry name" value="P-loop_NTPase"/>
</dbReference>
<dbReference type="Pfam" id="PF03764">
    <property type="entry name" value="EFG_IV"/>
    <property type="match status" value="1"/>
</dbReference>
<dbReference type="InterPro" id="IPR000640">
    <property type="entry name" value="EFG_V-like"/>
</dbReference>
<dbReference type="InterPro" id="IPR020568">
    <property type="entry name" value="Ribosomal_Su5_D2-typ_SF"/>
</dbReference>
<evidence type="ECO:0000256" key="1">
    <source>
        <dbReference type="ARBA" id="ARBA00004123"/>
    </source>
</evidence>
<dbReference type="EMBL" id="JANTQA010000012">
    <property type="protein sequence ID" value="KAJ3449657.1"/>
    <property type="molecule type" value="Genomic_DNA"/>
</dbReference>
<dbReference type="InterPro" id="IPR005225">
    <property type="entry name" value="Small_GTP-bd"/>
</dbReference>
<sequence length="1014" mass="116367">MDDLYDEFGNYIGPSLDDQEKLSSSEPEDQFNEPIVTDINYENEKEKTDNLPSSSSGDEYEKEKEKDIEIEMEQENENEGNTVEKIVLNEDKQYYQESTDIYGEGVEVLVEDEDEQDISVPIVQVFKEKQFHLYEKQPLETTYSLKFVSDMSKLKQRIRNICIAGHLHHGKTTFLDNLVQQTHPNFNQKKHEGFTDTRVDEHKRGVSIKSTPLSLILPDLRYRSYLLHMVDTPGGVAFGDEFTSALRICDGIVLIVDVVEGVLMQTKQIIKEAISNCIPIVLVVNKIDRLILDLKLPPKDAYQKIRLTIEEVNTIINKHQINTNYYEQPRLSPETGNVCFASSRDGWCFTVNSFAKKYLDKSEDNFDYLKFAKRLWGDIFFNPKTRKFVGKKNRNKKYPRSFVQFILEPIYKLYSQIIGESPKTLKKHLDQLEIKISKKILHGNVRPLLRSILSQFFKNFNGFVDMCVQHLPSPSAHAKYKMDSIYAGSHKGVIGESLKICDPEGPLMVNVVKLIERKDCERFDCLARVFSGTLRAGQKVKIYSEKYVIGETEGISNKTVGRILLGVGRYSHELKEIAAGNIILIENVDKKIGKFATLTNYTNEENQENEEIEIENEKQSVFKKIQLHLKPVIKIGIEPLKPQELPRMIEGLSRILKSYPALQAKKEESGEHILLGTGELSLDCALYDLREIYSEIEIKVSDPCSNFCETVADVSDIQCYSESPNKKNKLYLVAEQLEKKISNDIENGILKTSEWDEDEISEFLQNNYSWDILASNSVWSFSSDYNYPNMLMNQTLPIETDQDILNEIKDPVIQGFSWACSEGPLCEEPIRDVKFLLQKAELDENQAYRSNVQIIPTIRRVVHSSFLRATPKMMEPIWLVEIIGSSDALSAGLNVIRRRRGRIIKDYPKPGTPLSILHAYVPVMDSFSFEVDLRTSTQGLAFCQMSFDHWQVVTGNPLDTEIELTPLVISDGDSLARDYMIKTRRRKGLSEIINYAKYFTEEQILEFENLNNLL</sequence>
<dbReference type="PROSITE" id="PS51722">
    <property type="entry name" value="G_TR_2"/>
    <property type="match status" value="1"/>
</dbReference>
<evidence type="ECO:0000256" key="5">
    <source>
        <dbReference type="ARBA" id="ARBA00022741"/>
    </source>
</evidence>
<reference evidence="13" key="1">
    <citation type="submission" date="2022-08" db="EMBL/GenBank/DDBJ databases">
        <title>Novel sulphate-reducing endosymbionts in the free-living metamonad Anaeramoeba.</title>
        <authorList>
            <person name="Jerlstrom-Hultqvist J."/>
            <person name="Cepicka I."/>
            <person name="Gallot-Lavallee L."/>
            <person name="Salas-Leiva D."/>
            <person name="Curtis B.A."/>
            <person name="Zahonova K."/>
            <person name="Pipaliya S."/>
            <person name="Dacks J."/>
            <person name="Roger A.J."/>
        </authorList>
    </citation>
    <scope>NUCLEOTIDE SEQUENCE</scope>
    <source>
        <strain evidence="13">Busselton2</strain>
    </source>
</reference>
<dbReference type="Proteomes" id="UP001146793">
    <property type="component" value="Unassembled WGS sequence"/>
</dbReference>
<dbReference type="PRINTS" id="PR00315">
    <property type="entry name" value="ELONGATNFCT"/>
</dbReference>
<evidence type="ECO:0000256" key="4">
    <source>
        <dbReference type="ARBA" id="ARBA00022728"/>
    </source>
</evidence>
<dbReference type="InterPro" id="IPR009000">
    <property type="entry name" value="Transl_B-barrel_sf"/>
</dbReference>
<dbReference type="CDD" id="cd01683">
    <property type="entry name" value="EF2_IV_snRNP"/>
    <property type="match status" value="1"/>
</dbReference>
<dbReference type="GO" id="GO:0000398">
    <property type="term" value="P:mRNA splicing, via spliceosome"/>
    <property type="evidence" value="ECO:0007669"/>
    <property type="project" value="TreeGrafter"/>
</dbReference>
<keyword evidence="5" id="KW-0547">Nucleotide-binding</keyword>
<dbReference type="SUPFAM" id="SSF52540">
    <property type="entry name" value="P-loop containing nucleoside triphosphate hydrolases"/>
    <property type="match status" value="1"/>
</dbReference>
<dbReference type="Gene3D" id="2.40.30.10">
    <property type="entry name" value="Translation factors"/>
    <property type="match status" value="1"/>
</dbReference>
<dbReference type="Pfam" id="PF00009">
    <property type="entry name" value="GTP_EFTU"/>
    <property type="match status" value="1"/>
</dbReference>
<dbReference type="SUPFAM" id="SSF50447">
    <property type="entry name" value="Translation proteins"/>
    <property type="match status" value="1"/>
</dbReference>
<comment type="caution">
    <text evidence="13">The sequence shown here is derived from an EMBL/GenBank/DDBJ whole genome shotgun (WGS) entry which is preliminary data.</text>
</comment>
<comment type="function">
    <text evidence="10">Required for pre-mRNA splicing as component of the spliceosome, including pre-catalytic, catalytic and post-catalytic spliceosomal complexes. Component of the U5 snRNP and the U4/U6-U5 tri-snRNP complex, a building block of the spliceosome. As a component of the minor spliceosome, involved in the splicing of U12-type introns in pre-mRNAs.</text>
</comment>
<dbReference type="InterPro" id="IPR014721">
    <property type="entry name" value="Ribsml_uS5_D2-typ_fold_subgr"/>
</dbReference>
<keyword evidence="6" id="KW-0342">GTP-binding</keyword>
<dbReference type="PANTHER" id="PTHR42908:SF6">
    <property type="entry name" value="116 KDA U5 SMALL NUCLEAR RIBONUCLEOPROTEIN COMPONENT"/>
    <property type="match status" value="1"/>
</dbReference>
<evidence type="ECO:0000256" key="10">
    <source>
        <dbReference type="ARBA" id="ARBA00045974"/>
    </source>
</evidence>
<keyword evidence="4" id="KW-0747">Spliceosome</keyword>
<accession>A0AAV8AAA2</accession>
<dbReference type="Gene3D" id="3.30.230.10">
    <property type="match status" value="1"/>
</dbReference>
<dbReference type="GO" id="GO:0030623">
    <property type="term" value="F:U5 snRNA binding"/>
    <property type="evidence" value="ECO:0007669"/>
    <property type="project" value="TreeGrafter"/>
</dbReference>